<reference evidence="3 5" key="2">
    <citation type="journal article" date="2013" name="Nature">
        <title>Insights into bilaterian evolution from three spiralian genomes.</title>
        <authorList>
            <person name="Simakov O."/>
            <person name="Marletaz F."/>
            <person name="Cho S.J."/>
            <person name="Edsinger-Gonzales E."/>
            <person name="Havlak P."/>
            <person name="Hellsten U."/>
            <person name="Kuo D.H."/>
            <person name="Larsson T."/>
            <person name="Lv J."/>
            <person name="Arendt D."/>
            <person name="Savage R."/>
            <person name="Osoegawa K."/>
            <person name="de Jong P."/>
            <person name="Grimwood J."/>
            <person name="Chapman J.A."/>
            <person name="Shapiro H."/>
            <person name="Aerts A."/>
            <person name="Otillar R.P."/>
            <person name="Terry A.Y."/>
            <person name="Boore J.L."/>
            <person name="Grigoriev I.V."/>
            <person name="Lindberg D.R."/>
            <person name="Seaver E.C."/>
            <person name="Weisblat D.A."/>
            <person name="Putnam N.H."/>
            <person name="Rokhsar D.S."/>
        </authorList>
    </citation>
    <scope>NUCLEOTIDE SEQUENCE</scope>
</reference>
<dbReference type="AlphaFoldDB" id="T1F0W6"/>
<evidence type="ECO:0000256" key="2">
    <source>
        <dbReference type="SAM" id="SignalP"/>
    </source>
</evidence>
<name>T1F0W6_HELRO</name>
<feature type="signal peptide" evidence="2">
    <location>
        <begin position="1"/>
        <end position="26"/>
    </location>
</feature>
<dbReference type="EMBL" id="KB096023">
    <property type="protein sequence ID" value="ESO08828.1"/>
    <property type="molecule type" value="Genomic_DNA"/>
</dbReference>
<protein>
    <submittedName>
        <fullName evidence="3 4">Uncharacterized protein</fullName>
    </submittedName>
</protein>
<feature type="region of interest" description="Disordered" evidence="1">
    <location>
        <begin position="101"/>
        <end position="124"/>
    </location>
</feature>
<reference evidence="4" key="3">
    <citation type="submission" date="2015-06" db="UniProtKB">
        <authorList>
            <consortium name="EnsemblMetazoa"/>
        </authorList>
    </citation>
    <scope>IDENTIFICATION</scope>
</reference>
<evidence type="ECO:0000313" key="3">
    <source>
        <dbReference type="EMBL" id="ESO08828.1"/>
    </source>
</evidence>
<feature type="region of interest" description="Disordered" evidence="1">
    <location>
        <begin position="141"/>
        <end position="181"/>
    </location>
</feature>
<evidence type="ECO:0000256" key="1">
    <source>
        <dbReference type="SAM" id="MobiDB-lite"/>
    </source>
</evidence>
<reference evidence="5" key="1">
    <citation type="submission" date="2012-12" db="EMBL/GenBank/DDBJ databases">
        <authorList>
            <person name="Hellsten U."/>
            <person name="Grimwood J."/>
            <person name="Chapman J.A."/>
            <person name="Shapiro H."/>
            <person name="Aerts A."/>
            <person name="Otillar R.P."/>
            <person name="Terry A.Y."/>
            <person name="Boore J.L."/>
            <person name="Simakov O."/>
            <person name="Marletaz F."/>
            <person name="Cho S.-J."/>
            <person name="Edsinger-Gonzales E."/>
            <person name="Havlak P."/>
            <person name="Kuo D.-H."/>
            <person name="Larsson T."/>
            <person name="Lv J."/>
            <person name="Arendt D."/>
            <person name="Savage R."/>
            <person name="Osoegawa K."/>
            <person name="de Jong P."/>
            <person name="Lindberg D.R."/>
            <person name="Seaver E.C."/>
            <person name="Weisblat D.A."/>
            <person name="Putnam N.H."/>
            <person name="Grigoriev I.V."/>
            <person name="Rokhsar D.S."/>
        </authorList>
    </citation>
    <scope>NUCLEOTIDE SEQUENCE</scope>
</reference>
<proteinExistence type="predicted"/>
<sequence>MTSATPNRYFTLIYLLLSVSKLNAKALEFLFFHSLLNVQEAQDLIMTAEQVKTSSRRMENSSENDKNSFNAVDSLEVFDDLISSCSRFIDDACLSYGYSSGSSSSRSHGCSSSSNSGSTSSGGCISSGGNGCSSTGNGRSNSSSNGCGSSSSSSDSVDDAISSSDVCEGNSRSSSNGSSCFSGANADGSGVGASGVDEKFASKPGGLLWLWG</sequence>
<keyword evidence="2" id="KW-0732">Signal</keyword>
<accession>T1F0W6</accession>
<dbReference type="GeneID" id="20202466"/>
<dbReference type="HOGENOM" id="CLU_1300880_0_0_1"/>
<gene>
    <name evidence="4" type="primary">20202466</name>
    <name evidence="3" type="ORF">HELRODRAFT_168739</name>
</gene>
<feature type="chain" id="PRO_5010980170" evidence="2">
    <location>
        <begin position="27"/>
        <end position="212"/>
    </location>
</feature>
<dbReference type="CTD" id="20202466"/>
<dbReference type="Proteomes" id="UP000015101">
    <property type="component" value="Unassembled WGS sequence"/>
</dbReference>
<dbReference type="EnsemblMetazoa" id="HelroT168739">
    <property type="protein sequence ID" value="HelroP168739"/>
    <property type="gene ID" value="HelroG168739"/>
</dbReference>
<dbReference type="EMBL" id="AMQM01003077">
    <property type="status" value="NOT_ANNOTATED_CDS"/>
    <property type="molecule type" value="Genomic_DNA"/>
</dbReference>
<dbReference type="KEGG" id="hro:HELRODRAFT_168739"/>
<evidence type="ECO:0000313" key="4">
    <source>
        <dbReference type="EnsemblMetazoa" id="HelroP168739"/>
    </source>
</evidence>
<evidence type="ECO:0000313" key="5">
    <source>
        <dbReference type="Proteomes" id="UP000015101"/>
    </source>
</evidence>
<dbReference type="RefSeq" id="XP_009012850.1">
    <property type="nucleotide sequence ID" value="XM_009014602.1"/>
</dbReference>
<dbReference type="InParanoid" id="T1F0W6"/>
<keyword evidence="5" id="KW-1185">Reference proteome</keyword>
<organism evidence="4 5">
    <name type="scientific">Helobdella robusta</name>
    <name type="common">Californian leech</name>
    <dbReference type="NCBI Taxonomy" id="6412"/>
    <lineage>
        <taxon>Eukaryota</taxon>
        <taxon>Metazoa</taxon>
        <taxon>Spiralia</taxon>
        <taxon>Lophotrochozoa</taxon>
        <taxon>Annelida</taxon>
        <taxon>Clitellata</taxon>
        <taxon>Hirudinea</taxon>
        <taxon>Rhynchobdellida</taxon>
        <taxon>Glossiphoniidae</taxon>
        <taxon>Helobdella</taxon>
    </lineage>
</organism>